<reference evidence="7" key="1">
    <citation type="journal article" date="2023" name="IScience">
        <title>Live-bearing cockroach genome reveals convergent evolutionary mechanisms linked to viviparity in insects and beyond.</title>
        <authorList>
            <person name="Fouks B."/>
            <person name="Harrison M.C."/>
            <person name="Mikhailova A.A."/>
            <person name="Marchal E."/>
            <person name="English S."/>
            <person name="Carruthers M."/>
            <person name="Jennings E.C."/>
            <person name="Chiamaka E.L."/>
            <person name="Frigard R.A."/>
            <person name="Pippel M."/>
            <person name="Attardo G.M."/>
            <person name="Benoit J.B."/>
            <person name="Bornberg-Bauer E."/>
            <person name="Tobe S.S."/>
        </authorList>
    </citation>
    <scope>NUCLEOTIDE SEQUENCE</scope>
    <source>
        <strain evidence="7">Stay&amp;Tobe</strain>
    </source>
</reference>
<dbReference type="Pfam" id="PF20519">
    <property type="entry name" value="Polycystin_dom"/>
    <property type="match status" value="1"/>
</dbReference>
<reference evidence="7" key="2">
    <citation type="submission" date="2023-05" db="EMBL/GenBank/DDBJ databases">
        <authorList>
            <person name="Fouks B."/>
        </authorList>
    </citation>
    <scope>NUCLEOTIDE SEQUENCE</scope>
    <source>
        <strain evidence="7">Stay&amp;Tobe</strain>
        <tissue evidence="7">Testes</tissue>
    </source>
</reference>
<organism evidence="7 8">
    <name type="scientific">Diploptera punctata</name>
    <name type="common">Pacific beetle cockroach</name>
    <dbReference type="NCBI Taxonomy" id="6984"/>
    <lineage>
        <taxon>Eukaryota</taxon>
        <taxon>Metazoa</taxon>
        <taxon>Ecdysozoa</taxon>
        <taxon>Arthropoda</taxon>
        <taxon>Hexapoda</taxon>
        <taxon>Insecta</taxon>
        <taxon>Pterygota</taxon>
        <taxon>Neoptera</taxon>
        <taxon>Polyneoptera</taxon>
        <taxon>Dictyoptera</taxon>
        <taxon>Blattodea</taxon>
        <taxon>Blaberoidea</taxon>
        <taxon>Blaberidae</taxon>
        <taxon>Diplopterinae</taxon>
        <taxon>Diploptera</taxon>
    </lineage>
</organism>
<dbReference type="EMBL" id="JASPKZ010007173">
    <property type="protein sequence ID" value="KAJ9586329.1"/>
    <property type="molecule type" value="Genomic_DNA"/>
</dbReference>
<keyword evidence="4" id="KW-1133">Transmembrane helix</keyword>
<comment type="subcellular location">
    <subcellularLocation>
        <location evidence="1">Membrane</location>
        <topology evidence="1">Multi-pass membrane protein</topology>
    </subcellularLocation>
</comment>
<feature type="non-terminal residue" evidence="7">
    <location>
        <position position="199"/>
    </location>
</feature>
<dbReference type="Proteomes" id="UP001233999">
    <property type="component" value="Unassembled WGS sequence"/>
</dbReference>
<dbReference type="PANTHER" id="PTHR10877">
    <property type="entry name" value="POLYCYSTIN FAMILY MEMBER"/>
    <property type="match status" value="1"/>
</dbReference>
<dbReference type="InterPro" id="IPR046791">
    <property type="entry name" value="Polycystin_dom"/>
</dbReference>
<feature type="domain" description="Polycystin" evidence="6">
    <location>
        <begin position="79"/>
        <end position="120"/>
    </location>
</feature>
<dbReference type="PANTHER" id="PTHR10877:SF150">
    <property type="entry name" value="REJ DOMAIN-CONTAINING PROTEIN"/>
    <property type="match status" value="1"/>
</dbReference>
<evidence type="ECO:0000256" key="2">
    <source>
        <dbReference type="ARBA" id="ARBA00007200"/>
    </source>
</evidence>
<protein>
    <recommendedName>
        <fullName evidence="6">Polycystin domain-containing protein</fullName>
    </recommendedName>
</protein>
<accession>A0AAD7ZSY8</accession>
<dbReference type="GO" id="GO:0005262">
    <property type="term" value="F:calcium channel activity"/>
    <property type="evidence" value="ECO:0007669"/>
    <property type="project" value="TreeGrafter"/>
</dbReference>
<gene>
    <name evidence="7" type="ORF">L9F63_020037</name>
</gene>
<keyword evidence="3" id="KW-0812">Transmembrane</keyword>
<sequence>SQDSIFDLQNSCHQAVIRDNSAASYNVKGPIINRTKEVKLHFSTKNVKFHFMSRNVLRFTTPKHRFRKIYHIPWWRLYNGWFDKLTRAVFIEFTLYNANRNIFNVVILLVETGATGAINSVKDVILAQRLLCMRPLQCSRDELNPELEDSQSEKSKSEMNLFYRGLDGDKLRQALKEESEIEFKKQVPDDGILDYKEEY</sequence>
<dbReference type="GO" id="GO:0050982">
    <property type="term" value="P:detection of mechanical stimulus"/>
    <property type="evidence" value="ECO:0007669"/>
    <property type="project" value="TreeGrafter"/>
</dbReference>
<name>A0AAD7ZSY8_DIPPU</name>
<evidence type="ECO:0000313" key="8">
    <source>
        <dbReference type="Proteomes" id="UP001233999"/>
    </source>
</evidence>
<dbReference type="InterPro" id="IPR051223">
    <property type="entry name" value="Polycystin"/>
</dbReference>
<dbReference type="GO" id="GO:0016020">
    <property type="term" value="C:membrane"/>
    <property type="evidence" value="ECO:0007669"/>
    <property type="project" value="UniProtKB-SubCell"/>
</dbReference>
<evidence type="ECO:0000256" key="5">
    <source>
        <dbReference type="ARBA" id="ARBA00023136"/>
    </source>
</evidence>
<evidence type="ECO:0000256" key="1">
    <source>
        <dbReference type="ARBA" id="ARBA00004141"/>
    </source>
</evidence>
<comment type="caution">
    <text evidence="7">The sequence shown here is derived from an EMBL/GenBank/DDBJ whole genome shotgun (WGS) entry which is preliminary data.</text>
</comment>
<keyword evidence="8" id="KW-1185">Reference proteome</keyword>
<comment type="similarity">
    <text evidence="2">Belongs to the polycystin family.</text>
</comment>
<evidence type="ECO:0000256" key="4">
    <source>
        <dbReference type="ARBA" id="ARBA00022989"/>
    </source>
</evidence>
<evidence type="ECO:0000259" key="6">
    <source>
        <dbReference type="Pfam" id="PF20519"/>
    </source>
</evidence>
<feature type="non-terminal residue" evidence="7">
    <location>
        <position position="1"/>
    </location>
</feature>
<proteinExistence type="inferred from homology"/>
<keyword evidence="5" id="KW-0472">Membrane</keyword>
<evidence type="ECO:0000313" key="7">
    <source>
        <dbReference type="EMBL" id="KAJ9586329.1"/>
    </source>
</evidence>
<dbReference type="AlphaFoldDB" id="A0AAD7ZSY8"/>
<evidence type="ECO:0000256" key="3">
    <source>
        <dbReference type="ARBA" id="ARBA00022692"/>
    </source>
</evidence>